<dbReference type="InterPro" id="IPR006311">
    <property type="entry name" value="TAT_signal"/>
</dbReference>
<proteinExistence type="predicted"/>
<organism evidence="2 3">
    <name type="scientific">Plantactinospora solaniradicis</name>
    <dbReference type="NCBI Taxonomy" id="1723736"/>
    <lineage>
        <taxon>Bacteria</taxon>
        <taxon>Bacillati</taxon>
        <taxon>Actinomycetota</taxon>
        <taxon>Actinomycetes</taxon>
        <taxon>Micromonosporales</taxon>
        <taxon>Micromonosporaceae</taxon>
        <taxon>Plantactinospora</taxon>
    </lineage>
</organism>
<feature type="chain" id="PRO_5047461546" description="Secreted protein" evidence="1">
    <location>
        <begin position="30"/>
        <end position="141"/>
    </location>
</feature>
<dbReference type="EMBL" id="JBHSPR010000020">
    <property type="protein sequence ID" value="MFC6019837.1"/>
    <property type="molecule type" value="Genomic_DNA"/>
</dbReference>
<reference evidence="3" key="1">
    <citation type="journal article" date="2019" name="Int. J. Syst. Evol. Microbiol.">
        <title>The Global Catalogue of Microorganisms (GCM) 10K type strain sequencing project: providing services to taxonomists for standard genome sequencing and annotation.</title>
        <authorList>
            <consortium name="The Broad Institute Genomics Platform"/>
            <consortium name="The Broad Institute Genome Sequencing Center for Infectious Disease"/>
            <person name="Wu L."/>
            <person name="Ma J."/>
        </authorList>
    </citation>
    <scope>NUCLEOTIDE SEQUENCE [LARGE SCALE GENOMIC DNA]</scope>
    <source>
        <strain evidence="3">ZS-35-S2</strain>
    </source>
</reference>
<accession>A0ABW1KF02</accession>
<dbReference type="PROSITE" id="PS51318">
    <property type="entry name" value="TAT"/>
    <property type="match status" value="1"/>
</dbReference>
<evidence type="ECO:0000256" key="1">
    <source>
        <dbReference type="SAM" id="SignalP"/>
    </source>
</evidence>
<feature type="signal peptide" evidence="1">
    <location>
        <begin position="1"/>
        <end position="29"/>
    </location>
</feature>
<gene>
    <name evidence="2" type="ORF">ACFP2T_26985</name>
</gene>
<keyword evidence="1" id="KW-0732">Signal</keyword>
<comment type="caution">
    <text evidence="2">The sequence shown here is derived from an EMBL/GenBank/DDBJ whole genome shotgun (WGS) entry which is preliminary data.</text>
</comment>
<evidence type="ECO:0000313" key="2">
    <source>
        <dbReference type="EMBL" id="MFC6019837.1"/>
    </source>
</evidence>
<keyword evidence="3" id="KW-1185">Reference proteome</keyword>
<dbReference type="Proteomes" id="UP001596203">
    <property type="component" value="Unassembled WGS sequence"/>
</dbReference>
<protein>
    <recommendedName>
        <fullName evidence="4">Secreted protein</fullName>
    </recommendedName>
</protein>
<name>A0ABW1KF02_9ACTN</name>
<dbReference type="RefSeq" id="WP_377426168.1">
    <property type="nucleotide sequence ID" value="NZ_JBHSPR010000020.1"/>
</dbReference>
<evidence type="ECO:0000313" key="3">
    <source>
        <dbReference type="Proteomes" id="UP001596203"/>
    </source>
</evidence>
<evidence type="ECO:0008006" key="4">
    <source>
        <dbReference type="Google" id="ProtNLM"/>
    </source>
</evidence>
<sequence length="141" mass="15007">MRTPRRGLLALATVAGAALALIIPSAASAAYYGSETDYALSSSGPTDGYECVEGTGVIACFRAYGDVFYVKDTKADGYSAVAEWHMLGFATRTGSCVNKLGEGEWGICNKNLTEGRELVLTAARYNSGNFVDYGSRETLYT</sequence>